<feature type="transmembrane region" description="Helical" evidence="1">
    <location>
        <begin position="142"/>
        <end position="160"/>
    </location>
</feature>
<name>A0A1Z3HT61_9CYAN</name>
<sequence length="335" mass="37917">MIALIRQLIDRLQAFFLPQQYYAWQTIIYLCLFSWVMSWVAVAAGASGFTRFLLTAFSWVFLAIGIGWALEANRIRPFGLVIAPWVVGAILCLFIFGSWPGNQWSLALVSWPLISVVVVIIPKFIGWDFTLQVPPPGERQRLILLGLLGLLLSSWFQFYFRLQNWFDDYPSLLAEDLHHSGFVYRFPGQEVPLSRGVSLLTAAEASLKQELSDTPWPWVERWLLNLDEQLNQLDTAARQRIMLPEKEAPLWHLVAPAPERKDEGYTLMLMAVWQGPAAESQGYYLQKTCQILPKATITSPDQEPEPDPAADDTIPLVAQVECELGTPRSPGFPSV</sequence>
<dbReference type="EMBL" id="CP021983">
    <property type="protein sequence ID" value="ASC73498.1"/>
    <property type="molecule type" value="Genomic_DNA"/>
</dbReference>
<keyword evidence="3" id="KW-1185">Reference proteome</keyword>
<reference evidence="2 3" key="1">
    <citation type="journal article" date="2016" name="Biochim. Biophys. Acta">
        <title>Characterization of red-shifted phycobilisomes isolated from the chlorophyll f-containing cyanobacterium Halomicronema hongdechloris.</title>
        <authorList>
            <person name="Li Y."/>
            <person name="Lin Y."/>
            <person name="Garvey C.J."/>
            <person name="Birch D."/>
            <person name="Corkery R.W."/>
            <person name="Loughlin P.C."/>
            <person name="Scheer H."/>
            <person name="Willows R.D."/>
            <person name="Chen M."/>
        </authorList>
    </citation>
    <scope>NUCLEOTIDE SEQUENCE [LARGE SCALE GENOMIC DNA]</scope>
    <source>
        <strain evidence="2 3">C2206</strain>
    </source>
</reference>
<gene>
    <name evidence="2" type="ORF">XM38_044650</name>
</gene>
<dbReference type="OrthoDB" id="527058at2"/>
<dbReference type="STRING" id="1641165.XM38_26580"/>
<accession>A0A1Z3HT61</accession>
<organism evidence="2 3">
    <name type="scientific">Halomicronema hongdechloris C2206</name>
    <dbReference type="NCBI Taxonomy" id="1641165"/>
    <lineage>
        <taxon>Bacteria</taxon>
        <taxon>Bacillati</taxon>
        <taxon>Cyanobacteriota</taxon>
        <taxon>Cyanophyceae</taxon>
        <taxon>Nodosilineales</taxon>
        <taxon>Nodosilineaceae</taxon>
        <taxon>Halomicronema</taxon>
    </lineage>
</organism>
<evidence type="ECO:0000313" key="2">
    <source>
        <dbReference type="EMBL" id="ASC73498.1"/>
    </source>
</evidence>
<evidence type="ECO:0000256" key="1">
    <source>
        <dbReference type="SAM" id="Phobius"/>
    </source>
</evidence>
<keyword evidence="1" id="KW-1133">Transmembrane helix</keyword>
<dbReference type="InterPro" id="IPR020360">
    <property type="entry name" value="Uncharacterised_alr2393"/>
</dbReference>
<feature type="transmembrane region" description="Helical" evidence="1">
    <location>
        <begin position="21"/>
        <end position="46"/>
    </location>
</feature>
<feature type="transmembrane region" description="Helical" evidence="1">
    <location>
        <begin position="52"/>
        <end position="70"/>
    </location>
</feature>
<feature type="transmembrane region" description="Helical" evidence="1">
    <location>
        <begin position="77"/>
        <end position="97"/>
    </location>
</feature>
<evidence type="ECO:0008006" key="4">
    <source>
        <dbReference type="Google" id="ProtNLM"/>
    </source>
</evidence>
<protein>
    <recommendedName>
        <fullName evidence="4">DUF5357 domain-containing protein</fullName>
    </recommendedName>
</protein>
<dbReference type="AlphaFoldDB" id="A0A1Z3HT61"/>
<proteinExistence type="predicted"/>
<feature type="transmembrane region" description="Helical" evidence="1">
    <location>
        <begin position="103"/>
        <end position="121"/>
    </location>
</feature>
<dbReference type="Proteomes" id="UP000191901">
    <property type="component" value="Chromosome"/>
</dbReference>
<dbReference type="Pfam" id="PF17310">
    <property type="entry name" value="DUF5357"/>
    <property type="match status" value="1"/>
</dbReference>
<evidence type="ECO:0000313" key="3">
    <source>
        <dbReference type="Proteomes" id="UP000191901"/>
    </source>
</evidence>
<dbReference type="KEGG" id="hhg:XM38_044650"/>
<keyword evidence="1" id="KW-0472">Membrane</keyword>
<keyword evidence="1" id="KW-0812">Transmembrane</keyword>
<dbReference type="RefSeq" id="WP_088431001.1">
    <property type="nucleotide sequence ID" value="NZ_CP021983.2"/>
</dbReference>